<evidence type="ECO:0000313" key="3">
    <source>
        <dbReference type="Proteomes" id="UP001218638"/>
    </source>
</evidence>
<feature type="signal peptide" evidence="1">
    <location>
        <begin position="1"/>
        <end position="16"/>
    </location>
</feature>
<dbReference type="Proteomes" id="UP001218638">
    <property type="component" value="Chromosome"/>
</dbReference>
<dbReference type="RefSeq" id="WP_330927930.1">
    <property type="nucleotide sequence ID" value="NZ_CP119075.1"/>
</dbReference>
<dbReference type="EMBL" id="CP119075">
    <property type="protein sequence ID" value="WED66582.1"/>
    <property type="molecule type" value="Genomic_DNA"/>
</dbReference>
<accession>A0AAF0I2K6</accession>
<feature type="chain" id="PRO_5042155935" evidence="1">
    <location>
        <begin position="17"/>
        <end position="623"/>
    </location>
</feature>
<dbReference type="AlphaFoldDB" id="A0AAF0I2K6"/>
<evidence type="ECO:0000313" key="2">
    <source>
        <dbReference type="EMBL" id="WED66582.1"/>
    </source>
</evidence>
<proteinExistence type="predicted"/>
<protein>
    <submittedName>
        <fullName evidence="2">Uncharacterized protein</fullName>
    </submittedName>
</protein>
<gene>
    <name evidence="2" type="ORF">PXH66_06935</name>
</gene>
<evidence type="ECO:0000256" key="1">
    <source>
        <dbReference type="SAM" id="SignalP"/>
    </source>
</evidence>
<name>A0AAF0I2K6_9BACT</name>
<keyword evidence="3" id="KW-1185">Reference proteome</keyword>
<keyword evidence="1" id="KW-0732">Signal</keyword>
<dbReference type="KEGG" id="slom:PXH66_06935"/>
<organism evidence="2 3">
    <name type="scientific">Synoicihabitans lomoniglobus</name>
    <dbReference type="NCBI Taxonomy" id="2909285"/>
    <lineage>
        <taxon>Bacteria</taxon>
        <taxon>Pseudomonadati</taxon>
        <taxon>Verrucomicrobiota</taxon>
        <taxon>Opitutia</taxon>
        <taxon>Opitutales</taxon>
        <taxon>Opitutaceae</taxon>
        <taxon>Synoicihabitans</taxon>
    </lineage>
</organism>
<reference evidence="2" key="1">
    <citation type="submission" date="2023-03" db="EMBL/GenBank/DDBJ databases">
        <title>Lomoglobus Profundus gen. nov., sp. nov., a novel member of the phylum Verrucomicrobia, isolated from deep-marine sediment of South China Sea.</title>
        <authorList>
            <person name="Ahmad T."/>
            <person name="Ishaq S.E."/>
            <person name="Wang F."/>
        </authorList>
    </citation>
    <scope>NUCLEOTIDE SEQUENCE</scope>
    <source>
        <strain evidence="2">LMO-M01</strain>
    </source>
</reference>
<sequence length="623" mass="65426">MAWFVILIFLPVMATAQEVQMKTFRSSTYLGTEGTKVFITISQSAGNRDVLITSSGHRGTGNDAGPTSFIIRNPLGAEISSTSSFAGTPTDPLLPDYFDAARDAGILVTLAPGTYIIHLTDTDGGFGNTTLDVTDTGEGVGIISHVLLGRAQGAAGGTELFLADETDSAYHQRYLSVMASGINLPGTNQMSEPVVSMIPGSTAGLSGHLPTVTTTVQSGPPWSRSMLAIDSRSPAYQRTENVAFYGLIGSVGSLIFEVTDESGGSNELFMLEIHDRESSESRPPVFYAELESSYAWRNGDRLLLHDTLLLGGSFDSLPVVEADFSPSLFITNGSIIIGDLRPTETSNYALSYVHESGTTKTSTEFTVPVSRLVNLSVNTFAGTADQTLTLGFVTAGDEPKPYVIRGIGPGLAAFGVANTLPNPVITLREGAAEIAVNDDWAADDGRSLGAFPLADSSLDAVVAQSLGAGVYTATVTAADGQLGQAIAEVYDGNISNQATRLVNLSARARIEAGQALICGFVISGEERMEVIIRGVGPTLGEFGVSGAMADTTLKLYVTDSSYYPNDNWFGSDGSSEVGAFPLAAGSLDSVIRQTLEPGSYTVWCESADPEVGGVVLVEVYSVE</sequence>